<feature type="transmembrane region" description="Helical" evidence="1">
    <location>
        <begin position="394"/>
        <end position="411"/>
    </location>
</feature>
<organism evidence="2 3">
    <name type="scientific">Hafnia alvei</name>
    <dbReference type="NCBI Taxonomy" id="569"/>
    <lineage>
        <taxon>Bacteria</taxon>
        <taxon>Pseudomonadati</taxon>
        <taxon>Pseudomonadota</taxon>
        <taxon>Gammaproteobacteria</taxon>
        <taxon>Enterobacterales</taxon>
        <taxon>Hafniaceae</taxon>
        <taxon>Hafnia</taxon>
    </lineage>
</organism>
<protein>
    <submittedName>
        <fullName evidence="2">Uncharacterized protein</fullName>
    </submittedName>
</protein>
<gene>
    <name evidence="2" type="ORF">BN1044_03941</name>
</gene>
<feature type="transmembrane region" description="Helical" evidence="1">
    <location>
        <begin position="86"/>
        <end position="108"/>
    </location>
</feature>
<reference evidence="2 3" key="1">
    <citation type="submission" date="2016-09" db="EMBL/GenBank/DDBJ databases">
        <authorList>
            <person name="Capua I."/>
            <person name="De Benedictis P."/>
            <person name="Joannis T."/>
            <person name="Lombin L.H."/>
            <person name="Cattoli G."/>
        </authorList>
    </citation>
    <scope>NUCLEOTIDE SEQUENCE [LARGE SCALE GENOMIC DNA]</scope>
    <source>
        <strain evidence="2 3">GB001</strain>
    </source>
</reference>
<feature type="transmembrane region" description="Helical" evidence="1">
    <location>
        <begin position="343"/>
        <end position="360"/>
    </location>
</feature>
<dbReference type="EMBL" id="FMIQ01000072">
    <property type="protein sequence ID" value="SCM54438.1"/>
    <property type="molecule type" value="Genomic_DNA"/>
</dbReference>
<dbReference type="OrthoDB" id="6690691at2"/>
<accession>A0A1C6Z5T3</accession>
<feature type="transmembrane region" description="Helical" evidence="1">
    <location>
        <begin position="120"/>
        <end position="141"/>
    </location>
</feature>
<feature type="transmembrane region" description="Helical" evidence="1">
    <location>
        <begin position="247"/>
        <end position="267"/>
    </location>
</feature>
<dbReference type="AlphaFoldDB" id="A0A1C6Z5T3"/>
<sequence length="415" mass="47300">MNSLLALMLFMAVFNFYIPNVGPALYISVFISCTYLFIRVNKLIENRSTVLNALRCYLVYFLIPFIFLIFIISIRTIATGGVDSSYVFLMIKSFIFCILTLSIPLAIFCSKYKCNDIFIFNKYIYIAAAVQSLIIICAVLFPSVGEIVKIFQNNDSNSSSLVSEGLRGIALSSMQYYGLACFYCLVLVFLANDFVNNKVSIRNTSILLILLSISAIFVSRTSLLGVLIFWAYLLNPLAGFSKRRSCILLLVYSLFFVCTLLMALLIVPDKMIIITEKVLPWAFEFIYRYQENGSISTASTDQLSQMYFPLSESTLIFGDGRYAGLSQGSYYLDTDAGYMRPTLFSGIGLMVAMLLVWFFWLKRIARAEKSKYYFIFLFMLSLLLQYKGEFIVTNYIVLIVISMQLFFSLLTRELD</sequence>
<feature type="transmembrane region" description="Helical" evidence="1">
    <location>
        <begin position="207"/>
        <end position="232"/>
    </location>
</feature>
<keyword evidence="1" id="KW-0472">Membrane</keyword>
<dbReference type="RefSeq" id="WP_072310113.1">
    <property type="nucleotide sequence ID" value="NZ_FMIQ01000072.1"/>
</dbReference>
<keyword evidence="1" id="KW-0812">Transmembrane</keyword>
<proteinExistence type="predicted"/>
<feature type="transmembrane region" description="Helical" evidence="1">
    <location>
        <begin position="176"/>
        <end position="195"/>
    </location>
</feature>
<evidence type="ECO:0000313" key="3">
    <source>
        <dbReference type="Proteomes" id="UP000094844"/>
    </source>
</evidence>
<name>A0A1C6Z5T3_HAFAL</name>
<evidence type="ECO:0000256" key="1">
    <source>
        <dbReference type="SAM" id="Phobius"/>
    </source>
</evidence>
<keyword evidence="1" id="KW-1133">Transmembrane helix</keyword>
<evidence type="ECO:0000313" key="2">
    <source>
        <dbReference type="EMBL" id="SCM54438.1"/>
    </source>
</evidence>
<dbReference type="Proteomes" id="UP000094844">
    <property type="component" value="Unassembled WGS sequence"/>
</dbReference>
<feature type="transmembrane region" description="Helical" evidence="1">
    <location>
        <begin position="25"/>
        <end position="44"/>
    </location>
</feature>
<feature type="transmembrane region" description="Helical" evidence="1">
    <location>
        <begin position="372"/>
        <end position="388"/>
    </location>
</feature>
<feature type="transmembrane region" description="Helical" evidence="1">
    <location>
        <begin position="56"/>
        <end position="74"/>
    </location>
</feature>